<dbReference type="InterPro" id="IPR001606">
    <property type="entry name" value="ARID_dom"/>
</dbReference>
<evidence type="ECO:0000313" key="8">
    <source>
        <dbReference type="EMBL" id="RMX53135.1"/>
    </source>
</evidence>
<feature type="domain" description="ARID" evidence="6">
    <location>
        <begin position="279"/>
        <end position="372"/>
    </location>
</feature>
<dbReference type="InterPro" id="IPR036431">
    <property type="entry name" value="ARID_dom_sf"/>
</dbReference>
<dbReference type="InterPro" id="IPR000313">
    <property type="entry name" value="PWWP_dom"/>
</dbReference>
<name>A0A3M6UHL7_POCDA</name>
<dbReference type="GO" id="GO:0005634">
    <property type="term" value="C:nucleus"/>
    <property type="evidence" value="ECO:0007669"/>
    <property type="project" value="TreeGrafter"/>
</dbReference>
<dbReference type="Gene3D" id="2.30.30.140">
    <property type="match status" value="1"/>
</dbReference>
<dbReference type="GO" id="GO:0008270">
    <property type="term" value="F:zinc ion binding"/>
    <property type="evidence" value="ECO:0007669"/>
    <property type="project" value="UniProtKB-KW"/>
</dbReference>
<evidence type="ECO:0000256" key="2">
    <source>
        <dbReference type="ARBA" id="ARBA00022771"/>
    </source>
</evidence>
<dbReference type="Pfam" id="PF00855">
    <property type="entry name" value="PWWP"/>
    <property type="match status" value="1"/>
</dbReference>
<dbReference type="CDD" id="cd20146">
    <property type="entry name" value="PWWP_ZCWPW2"/>
    <property type="match status" value="1"/>
</dbReference>
<feature type="domain" description="PWWP" evidence="5">
    <location>
        <begin position="100"/>
        <end position="166"/>
    </location>
</feature>
<dbReference type="Proteomes" id="UP000275408">
    <property type="component" value="Unassembled WGS sequence"/>
</dbReference>
<keyword evidence="9" id="KW-1185">Reference proteome</keyword>
<accession>A0A3M6UHL7</accession>
<feature type="domain" description="CW-type" evidence="7">
    <location>
        <begin position="32"/>
        <end position="86"/>
    </location>
</feature>
<dbReference type="PROSITE" id="PS50812">
    <property type="entry name" value="PWWP"/>
    <property type="match status" value="1"/>
</dbReference>
<evidence type="ECO:0008006" key="10">
    <source>
        <dbReference type="Google" id="ProtNLM"/>
    </source>
</evidence>
<dbReference type="Gene3D" id="3.30.40.100">
    <property type="match status" value="1"/>
</dbReference>
<dbReference type="AlphaFoldDB" id="A0A3M6UHL7"/>
<evidence type="ECO:0000259" key="5">
    <source>
        <dbReference type="PROSITE" id="PS50812"/>
    </source>
</evidence>
<proteinExistence type="predicted"/>
<dbReference type="SUPFAM" id="SSF63748">
    <property type="entry name" value="Tudor/PWWP/MBT"/>
    <property type="match status" value="1"/>
</dbReference>
<feature type="compositionally biased region" description="Polar residues" evidence="4">
    <location>
        <begin position="469"/>
        <end position="478"/>
    </location>
</feature>
<dbReference type="GO" id="GO:0003677">
    <property type="term" value="F:DNA binding"/>
    <property type="evidence" value="ECO:0007669"/>
    <property type="project" value="InterPro"/>
</dbReference>
<dbReference type="Pfam" id="PF07496">
    <property type="entry name" value="zf-CW"/>
    <property type="match status" value="1"/>
</dbReference>
<dbReference type="EMBL" id="RCHS01001510">
    <property type="protein sequence ID" value="RMX53135.1"/>
    <property type="molecule type" value="Genomic_DNA"/>
</dbReference>
<dbReference type="Pfam" id="PF01388">
    <property type="entry name" value="ARID"/>
    <property type="match status" value="1"/>
</dbReference>
<dbReference type="SUPFAM" id="SSF46774">
    <property type="entry name" value="ARID-like"/>
    <property type="match status" value="1"/>
</dbReference>
<dbReference type="STRING" id="46731.A0A3M6UHL7"/>
<dbReference type="SMART" id="SM00293">
    <property type="entry name" value="PWWP"/>
    <property type="match status" value="1"/>
</dbReference>
<evidence type="ECO:0000313" key="9">
    <source>
        <dbReference type="Proteomes" id="UP000275408"/>
    </source>
</evidence>
<evidence type="ECO:0000256" key="4">
    <source>
        <dbReference type="SAM" id="MobiDB-lite"/>
    </source>
</evidence>
<dbReference type="SMART" id="SM00501">
    <property type="entry name" value="BRIGHT"/>
    <property type="match status" value="1"/>
</dbReference>
<feature type="region of interest" description="Disordered" evidence="4">
    <location>
        <begin position="464"/>
        <end position="498"/>
    </location>
</feature>
<dbReference type="PROSITE" id="PS51050">
    <property type="entry name" value="ZF_CW"/>
    <property type="match status" value="1"/>
</dbReference>
<evidence type="ECO:0000256" key="3">
    <source>
        <dbReference type="ARBA" id="ARBA00022833"/>
    </source>
</evidence>
<feature type="region of interest" description="Disordered" evidence="4">
    <location>
        <begin position="414"/>
        <end position="436"/>
    </location>
</feature>
<dbReference type="PROSITE" id="PS51011">
    <property type="entry name" value="ARID"/>
    <property type="match status" value="1"/>
</dbReference>
<dbReference type="PANTHER" id="PTHR15999">
    <property type="entry name" value="ZINC FINGER CW-TYPE PWWP DOMAIN PROTEIN 1"/>
    <property type="match status" value="1"/>
</dbReference>
<comment type="caution">
    <text evidence="8">The sequence shown here is derived from an EMBL/GenBank/DDBJ whole genome shotgun (WGS) entry which is preliminary data.</text>
</comment>
<evidence type="ECO:0000256" key="1">
    <source>
        <dbReference type="ARBA" id="ARBA00022723"/>
    </source>
</evidence>
<evidence type="ECO:0000259" key="6">
    <source>
        <dbReference type="PROSITE" id="PS51011"/>
    </source>
</evidence>
<dbReference type="InterPro" id="IPR042778">
    <property type="entry name" value="ZCWPW1/ZCWPW2"/>
</dbReference>
<keyword evidence="3" id="KW-0862">Zinc</keyword>
<dbReference type="SMART" id="SM01014">
    <property type="entry name" value="ARID"/>
    <property type="match status" value="1"/>
</dbReference>
<dbReference type="InterPro" id="IPR011124">
    <property type="entry name" value="Znf_CW"/>
</dbReference>
<reference evidence="8 9" key="1">
    <citation type="journal article" date="2018" name="Sci. Rep.">
        <title>Comparative analysis of the Pocillopora damicornis genome highlights role of immune system in coral evolution.</title>
        <authorList>
            <person name="Cunning R."/>
            <person name="Bay R.A."/>
            <person name="Gillette P."/>
            <person name="Baker A.C."/>
            <person name="Traylor-Knowles N."/>
        </authorList>
    </citation>
    <scope>NUCLEOTIDE SEQUENCE [LARGE SCALE GENOMIC DNA]</scope>
    <source>
        <strain evidence="8">RSMAS</strain>
        <tissue evidence="8">Whole animal</tissue>
    </source>
</reference>
<dbReference type="CDD" id="cd16100">
    <property type="entry name" value="ARID"/>
    <property type="match status" value="1"/>
</dbReference>
<gene>
    <name evidence="8" type="ORF">pdam_00021676</name>
</gene>
<sequence length="584" mass="66855">MPKRKRGVWKRSSCNPNRVPSSTAFVKPRDDEDAVSIWVQCESESCQKWRQISAEEAEGLGDSAWYCWLNRDTRYNNCSAVEQKAKKPKHMKFIYSLLPQGEVVMAKLSGYPPWPGILTRDPTCGEYYDAPLDKENEITHYHVEFFGQPRSRAWLVPARVHPLRSMNETKMVPQFRKIQGRQLIELKKSYEFALKEAQSSLNTTAEERIETCHFKYVEEEDKPSPVAVSLERTAPAERVKVPAKIPARRKTDTPLNSPTIPVMASEHFGVEQECLANPELKEKEFLERLQAFSSERGVTLPRAPVWRGKSINLFRFYNLVQQRGGFEKVCQRRLWDELYNELVELNEIYEGISTPTQVFYQKYLMPFEHHLRNQKTSEFQFVLDDVTRPPSQAKWPTCKPVCQWRRTSCSSAVDEGEQMVPQNSHATHKQNADSTKHLDNRENANNAMVNRAFQSCTLLTREAGRDEVPSSNPDSPHQSFGGCSFDSDDDESTSSTCEAAERELQQLERLLLSLEPSLYPQTEGDALSKSREQQEVKQFPHAEPVDVNGTAEEVDLTKTLDEMARIEGAIADLNTLVALDMEQL</sequence>
<evidence type="ECO:0000259" key="7">
    <source>
        <dbReference type="PROSITE" id="PS51050"/>
    </source>
</evidence>
<dbReference type="PANTHER" id="PTHR15999:SF6">
    <property type="entry name" value="ZINC FINGER CW-TYPE PWWP DOMAIN PROTEIN 2"/>
    <property type="match status" value="1"/>
</dbReference>
<dbReference type="Gene3D" id="1.10.150.60">
    <property type="entry name" value="ARID DNA-binding domain"/>
    <property type="match status" value="1"/>
</dbReference>
<organism evidence="8 9">
    <name type="scientific">Pocillopora damicornis</name>
    <name type="common">Cauliflower coral</name>
    <name type="synonym">Millepora damicornis</name>
    <dbReference type="NCBI Taxonomy" id="46731"/>
    <lineage>
        <taxon>Eukaryota</taxon>
        <taxon>Metazoa</taxon>
        <taxon>Cnidaria</taxon>
        <taxon>Anthozoa</taxon>
        <taxon>Hexacorallia</taxon>
        <taxon>Scleractinia</taxon>
        <taxon>Astrocoeniina</taxon>
        <taxon>Pocilloporidae</taxon>
        <taxon>Pocillopora</taxon>
    </lineage>
</organism>
<keyword evidence="2" id="KW-0863">Zinc-finger</keyword>
<keyword evidence="1" id="KW-0479">Metal-binding</keyword>
<protein>
    <recommendedName>
        <fullName evidence="10">ARID domain-containing protein</fullName>
    </recommendedName>
</protein>
<dbReference type="OrthoDB" id="757982at2759"/>